<evidence type="ECO:0000313" key="4">
    <source>
        <dbReference type="Proteomes" id="UP001157017"/>
    </source>
</evidence>
<feature type="domain" description="Activator of Hsp90 ATPase homologue 1/2-like C-terminal" evidence="2">
    <location>
        <begin position="11"/>
        <end position="72"/>
    </location>
</feature>
<dbReference type="InterPro" id="IPR023393">
    <property type="entry name" value="START-like_dom_sf"/>
</dbReference>
<dbReference type="Pfam" id="PF08327">
    <property type="entry name" value="AHSA1"/>
    <property type="match status" value="1"/>
</dbReference>
<proteinExistence type="inferred from homology"/>
<dbReference type="EMBL" id="BSUZ01000001">
    <property type="protein sequence ID" value="GMA86423.1"/>
    <property type="molecule type" value="Genomic_DNA"/>
</dbReference>
<evidence type="ECO:0000313" key="3">
    <source>
        <dbReference type="EMBL" id="GMA86423.1"/>
    </source>
</evidence>
<reference evidence="4" key="1">
    <citation type="journal article" date="2019" name="Int. J. Syst. Evol. Microbiol.">
        <title>The Global Catalogue of Microorganisms (GCM) 10K type strain sequencing project: providing services to taxonomists for standard genome sequencing and annotation.</title>
        <authorList>
            <consortium name="The Broad Institute Genomics Platform"/>
            <consortium name="The Broad Institute Genome Sequencing Center for Infectious Disease"/>
            <person name="Wu L."/>
            <person name="Ma J."/>
        </authorList>
    </citation>
    <scope>NUCLEOTIDE SEQUENCE [LARGE SCALE GENOMIC DNA]</scope>
    <source>
        <strain evidence="4">NBRC 108730</strain>
    </source>
</reference>
<keyword evidence="4" id="KW-1185">Reference proteome</keyword>
<sequence>MTFTGDPDAEDAAGAVLVWDPPHRFAFTWGDDEVHLTVEPFEGGTRLTLLNLLHQRGTAAMNAGGWHQCLDEARPARGRRAAGRAEAPRRHPWRPLYRSYVDAGLPADVPPPPGD</sequence>
<comment type="caution">
    <text evidence="3">The sequence shown here is derived from an EMBL/GenBank/DDBJ whole genome shotgun (WGS) entry which is preliminary data.</text>
</comment>
<dbReference type="Gene3D" id="3.30.530.20">
    <property type="match status" value="1"/>
</dbReference>
<comment type="similarity">
    <text evidence="1">Belongs to the AHA1 family.</text>
</comment>
<evidence type="ECO:0000256" key="1">
    <source>
        <dbReference type="ARBA" id="ARBA00006817"/>
    </source>
</evidence>
<organism evidence="3 4">
    <name type="scientific">Angustibacter aerolatus</name>
    <dbReference type="NCBI Taxonomy" id="1162965"/>
    <lineage>
        <taxon>Bacteria</taxon>
        <taxon>Bacillati</taxon>
        <taxon>Actinomycetota</taxon>
        <taxon>Actinomycetes</taxon>
        <taxon>Kineosporiales</taxon>
        <taxon>Kineosporiaceae</taxon>
    </lineage>
</organism>
<accession>A0ABQ6JE13</accession>
<name>A0ABQ6JE13_9ACTN</name>
<gene>
    <name evidence="3" type="ORF">GCM10025868_16730</name>
</gene>
<dbReference type="SUPFAM" id="SSF55961">
    <property type="entry name" value="Bet v1-like"/>
    <property type="match status" value="1"/>
</dbReference>
<protein>
    <recommendedName>
        <fullName evidence="2">Activator of Hsp90 ATPase homologue 1/2-like C-terminal domain-containing protein</fullName>
    </recommendedName>
</protein>
<dbReference type="InterPro" id="IPR013538">
    <property type="entry name" value="ASHA1/2-like_C"/>
</dbReference>
<evidence type="ECO:0000259" key="2">
    <source>
        <dbReference type="Pfam" id="PF08327"/>
    </source>
</evidence>
<dbReference type="Proteomes" id="UP001157017">
    <property type="component" value="Unassembled WGS sequence"/>
</dbReference>